<name>A0A6C0KDS6_9ZZZZ</name>
<keyword evidence="2" id="KW-0812">Transmembrane</keyword>
<accession>A0A6C0KDS6</accession>
<keyword evidence="2" id="KW-1133">Transmembrane helix</keyword>
<reference evidence="3" key="1">
    <citation type="journal article" date="2020" name="Nature">
        <title>Giant virus diversity and host interactions through global metagenomics.</title>
        <authorList>
            <person name="Schulz F."/>
            <person name="Roux S."/>
            <person name="Paez-Espino D."/>
            <person name="Jungbluth S."/>
            <person name="Walsh D.A."/>
            <person name="Denef V.J."/>
            <person name="McMahon K.D."/>
            <person name="Konstantinidis K.T."/>
            <person name="Eloe-Fadrosh E.A."/>
            <person name="Kyrpides N.C."/>
            <person name="Woyke T."/>
        </authorList>
    </citation>
    <scope>NUCLEOTIDE SEQUENCE</scope>
    <source>
        <strain evidence="3">GVMAG-S-1102113-118</strain>
    </source>
</reference>
<sequence>MSDSCSTSIDQLLAGSAPPEQPPFNEQPRLQTMQTPPGMMPKQQEIALNANSLSLPTESFMPGYPLIQTLGLDEKMVKGLAIAVLILTAVQMPQVRKIVIEALPPIFKTGMVVEAGSVSVVAVALTLLLFKFFA</sequence>
<evidence type="ECO:0000256" key="1">
    <source>
        <dbReference type="SAM" id="MobiDB-lite"/>
    </source>
</evidence>
<evidence type="ECO:0000256" key="2">
    <source>
        <dbReference type="SAM" id="Phobius"/>
    </source>
</evidence>
<proteinExistence type="predicted"/>
<evidence type="ECO:0000313" key="3">
    <source>
        <dbReference type="EMBL" id="QHU14374.1"/>
    </source>
</evidence>
<dbReference type="EMBL" id="MN740839">
    <property type="protein sequence ID" value="QHU14374.1"/>
    <property type="molecule type" value="Genomic_DNA"/>
</dbReference>
<keyword evidence="2" id="KW-0472">Membrane</keyword>
<protein>
    <submittedName>
        <fullName evidence="3">Uncharacterized protein</fullName>
    </submittedName>
</protein>
<feature type="transmembrane region" description="Helical" evidence="2">
    <location>
        <begin position="115"/>
        <end position="133"/>
    </location>
</feature>
<feature type="transmembrane region" description="Helical" evidence="2">
    <location>
        <begin position="76"/>
        <end position="95"/>
    </location>
</feature>
<feature type="region of interest" description="Disordered" evidence="1">
    <location>
        <begin position="1"/>
        <end position="39"/>
    </location>
</feature>
<organism evidence="3">
    <name type="scientific">viral metagenome</name>
    <dbReference type="NCBI Taxonomy" id="1070528"/>
    <lineage>
        <taxon>unclassified sequences</taxon>
        <taxon>metagenomes</taxon>
        <taxon>organismal metagenomes</taxon>
    </lineage>
</organism>
<feature type="compositionally biased region" description="Polar residues" evidence="1">
    <location>
        <begin position="1"/>
        <end position="10"/>
    </location>
</feature>
<dbReference type="AlphaFoldDB" id="A0A6C0KDS6"/>